<keyword evidence="11" id="KW-1185">Reference proteome</keyword>
<protein>
    <recommendedName>
        <fullName evidence="8">CASP-like protein</fullName>
    </recommendedName>
</protein>
<dbReference type="Pfam" id="PF04535">
    <property type="entry name" value="CASP_dom"/>
    <property type="match status" value="1"/>
</dbReference>
<dbReference type="InterPro" id="IPR006702">
    <property type="entry name" value="CASP_dom"/>
</dbReference>
<dbReference type="PANTHER" id="PTHR32021">
    <property type="entry name" value="CASP-LIKE PROTEIN 5B3"/>
    <property type="match status" value="1"/>
</dbReference>
<evidence type="ECO:0000256" key="6">
    <source>
        <dbReference type="ARBA" id="ARBA00022989"/>
    </source>
</evidence>
<evidence type="ECO:0000259" key="9">
    <source>
        <dbReference type="Pfam" id="PF04535"/>
    </source>
</evidence>
<dbReference type="AlphaFoldDB" id="A0A7J8Z3X1"/>
<keyword evidence="7 8" id="KW-0472">Membrane</keyword>
<keyword evidence="6 8" id="KW-1133">Transmembrane helix</keyword>
<evidence type="ECO:0000256" key="7">
    <source>
        <dbReference type="ARBA" id="ARBA00023136"/>
    </source>
</evidence>
<dbReference type="GO" id="GO:0005886">
    <property type="term" value="C:plasma membrane"/>
    <property type="evidence" value="ECO:0007669"/>
    <property type="project" value="UniProtKB-SubCell"/>
</dbReference>
<evidence type="ECO:0000256" key="4">
    <source>
        <dbReference type="ARBA" id="ARBA00022475"/>
    </source>
</evidence>
<feature type="domain" description="Casparian strip membrane protein" evidence="9">
    <location>
        <begin position="63"/>
        <end position="147"/>
    </location>
</feature>
<comment type="similarity">
    <text evidence="2 8">Belongs to the Casparian strip membrane proteins (CASP) family.</text>
</comment>
<name>A0A7J8Z3X1_9ROSI</name>
<keyword evidence="5 8" id="KW-0812">Transmembrane</keyword>
<reference evidence="10 11" key="1">
    <citation type="journal article" date="2019" name="Genome Biol. Evol.">
        <title>Insights into the evolution of the New World diploid cottons (Gossypium, subgenus Houzingenia) based on genome sequencing.</title>
        <authorList>
            <person name="Grover C.E."/>
            <person name="Arick M.A. 2nd"/>
            <person name="Thrash A."/>
            <person name="Conover J.L."/>
            <person name="Sanders W.S."/>
            <person name="Peterson D.G."/>
            <person name="Frelichowski J.E."/>
            <person name="Scheffler J.A."/>
            <person name="Scheffler B.E."/>
            <person name="Wendel J.F."/>
        </authorList>
    </citation>
    <scope>NUCLEOTIDE SEQUENCE [LARGE SCALE GENOMIC DNA]</scope>
    <source>
        <strain evidence="10">4</strain>
        <tissue evidence="10">Leaf</tissue>
    </source>
</reference>
<comment type="subcellular location">
    <subcellularLocation>
        <location evidence="1 8">Cell membrane</location>
        <topology evidence="1 8">Multi-pass membrane protein</topology>
    </subcellularLocation>
</comment>
<evidence type="ECO:0000256" key="3">
    <source>
        <dbReference type="ARBA" id="ARBA00011489"/>
    </source>
</evidence>
<evidence type="ECO:0000256" key="5">
    <source>
        <dbReference type="ARBA" id="ARBA00022692"/>
    </source>
</evidence>
<dbReference type="EMBL" id="JABEZV010000002">
    <property type="protein sequence ID" value="MBA0706556.1"/>
    <property type="molecule type" value="Genomic_DNA"/>
</dbReference>
<gene>
    <name evidence="10" type="ORF">Golax_018659</name>
</gene>
<comment type="subunit">
    <text evidence="3 8">Homodimer and heterodimers.</text>
</comment>
<feature type="transmembrane region" description="Helical" evidence="8">
    <location>
        <begin position="98"/>
        <end position="119"/>
    </location>
</feature>
<feature type="transmembrane region" description="Helical" evidence="8">
    <location>
        <begin position="140"/>
        <end position="159"/>
    </location>
</feature>
<sequence>MCLDAEFSGGMRAVQSAENFQNKMAMEGVPGLLGTSVGFSLRIGQTLFSSDFSSCHWEWSSTAILLSGMSSMLDGYSVVVKCPVRQPGKLFIIAAGDWVLSVLTLAAACSTASVVDLLFQTSGSFCTPKCCSRYQLSAAMAFLTWFLSLASALLNLWLLPSS</sequence>
<dbReference type="Proteomes" id="UP000593574">
    <property type="component" value="Unassembled WGS sequence"/>
</dbReference>
<organism evidence="10 11">
    <name type="scientific">Gossypium laxum</name>
    <dbReference type="NCBI Taxonomy" id="34288"/>
    <lineage>
        <taxon>Eukaryota</taxon>
        <taxon>Viridiplantae</taxon>
        <taxon>Streptophyta</taxon>
        <taxon>Embryophyta</taxon>
        <taxon>Tracheophyta</taxon>
        <taxon>Spermatophyta</taxon>
        <taxon>Magnoliopsida</taxon>
        <taxon>eudicotyledons</taxon>
        <taxon>Gunneridae</taxon>
        <taxon>Pentapetalae</taxon>
        <taxon>rosids</taxon>
        <taxon>malvids</taxon>
        <taxon>Malvales</taxon>
        <taxon>Malvaceae</taxon>
        <taxon>Malvoideae</taxon>
        <taxon>Gossypium</taxon>
    </lineage>
</organism>
<evidence type="ECO:0000256" key="8">
    <source>
        <dbReference type="RuleBase" id="RU361233"/>
    </source>
</evidence>
<dbReference type="PANTHER" id="PTHR32021:SF32">
    <property type="entry name" value="CASP-LIKE PROTEIN 5C3"/>
    <property type="match status" value="1"/>
</dbReference>
<proteinExistence type="inferred from homology"/>
<evidence type="ECO:0000313" key="10">
    <source>
        <dbReference type="EMBL" id="MBA0706556.1"/>
    </source>
</evidence>
<comment type="caution">
    <text evidence="10">The sequence shown here is derived from an EMBL/GenBank/DDBJ whole genome shotgun (WGS) entry which is preliminary data.</text>
</comment>
<evidence type="ECO:0000256" key="2">
    <source>
        <dbReference type="ARBA" id="ARBA00007651"/>
    </source>
</evidence>
<evidence type="ECO:0000256" key="1">
    <source>
        <dbReference type="ARBA" id="ARBA00004651"/>
    </source>
</evidence>
<dbReference type="InterPro" id="IPR045009">
    <property type="entry name" value="CASPL-5"/>
</dbReference>
<comment type="caution">
    <text evidence="8">Lacks conserved residue(s) required for the propagation of feature annotation.</text>
</comment>
<accession>A0A7J8Z3X1</accession>
<evidence type="ECO:0000313" key="11">
    <source>
        <dbReference type="Proteomes" id="UP000593574"/>
    </source>
</evidence>
<keyword evidence="4 8" id="KW-1003">Cell membrane</keyword>